<dbReference type="Proteomes" id="UP001175261">
    <property type="component" value="Unassembled WGS sequence"/>
</dbReference>
<evidence type="ECO:0000256" key="1">
    <source>
        <dbReference type="ARBA" id="ARBA00009893"/>
    </source>
</evidence>
<comment type="similarity">
    <text evidence="1">Belongs to the lysine N-acyltransferase MbtK family.</text>
</comment>
<comment type="caution">
    <text evidence="4">The sequence shown here is derived from an EMBL/GenBank/DDBJ whole genome shotgun (WGS) entry which is preliminary data.</text>
</comment>
<sequence length="531" mass="60376">MAPQFVRLPDGQTFTVTPVFAGWSFKSHDWTTPHSHIPIGWTIVLRTEEGEDDVDWKDTSMKVDGDDTEEARSRPVRHTRPFRQPTLQNDTVFISSMNLPSSSEFKAPASPTRQIAMMLWVTLYWYFHQTPPAPQMVNAASRATLADGRPHGEWRINIKKDGVLRGKNLLPKLERMGLIASMSNAVGVEEDDSGESWDNMFVSRRAFWQTPGRLFLFRLQRAPGTSYPGSPIGSRPGSPSRSDSPQPQGHHYRNSSSASPHLGAHRNLDSDMPVSPLPSTMGNAPHYVMSQYVSTSHLPTYFPPPALQYVMTNNIRHPLRPKPPRLGETFYSRFVPSVGQYLGFRVASSSSQPVPYLGPVGPSPPTETQTTTMSDIELLKMWMSQPRVSKFWGQYEEGFLESNLKSRHSFPAIGMWDGVPFGYFEIYWVKEDILGQHLSGEASDWDRGFHCFVGEEWARGRLPTWSTALCHWCFGVDYRTMNVCLEPRCDNKKFLARLVESGFSQEKQISFPHKQSWFVRMRRDMWEGPAL</sequence>
<proteinExistence type="inferred from homology"/>
<evidence type="ECO:0000313" key="5">
    <source>
        <dbReference type="Proteomes" id="UP001175261"/>
    </source>
</evidence>
<accession>A0AA39G950</accession>
<feature type="compositionally biased region" description="Low complexity" evidence="2">
    <location>
        <begin position="228"/>
        <end position="249"/>
    </location>
</feature>
<name>A0AA39G950_SARSR</name>
<organism evidence="4 5">
    <name type="scientific">Sarocladium strictum</name>
    <name type="common">Black bundle disease fungus</name>
    <name type="synonym">Acremonium strictum</name>
    <dbReference type="NCBI Taxonomy" id="5046"/>
    <lineage>
        <taxon>Eukaryota</taxon>
        <taxon>Fungi</taxon>
        <taxon>Dikarya</taxon>
        <taxon>Ascomycota</taxon>
        <taxon>Pezizomycotina</taxon>
        <taxon>Sordariomycetes</taxon>
        <taxon>Hypocreomycetidae</taxon>
        <taxon>Hypocreales</taxon>
        <taxon>Sarocladiaceae</taxon>
        <taxon>Sarocladium</taxon>
    </lineage>
</organism>
<feature type="domain" description="Acyltransferase MbtK/IucB-like conserved" evidence="3">
    <location>
        <begin position="369"/>
        <end position="410"/>
    </location>
</feature>
<evidence type="ECO:0000256" key="2">
    <source>
        <dbReference type="SAM" id="MobiDB-lite"/>
    </source>
</evidence>
<dbReference type="EMBL" id="JAPDFR010000009">
    <property type="protein sequence ID" value="KAK0382973.1"/>
    <property type="molecule type" value="Genomic_DNA"/>
</dbReference>
<reference evidence="4" key="1">
    <citation type="submission" date="2022-10" db="EMBL/GenBank/DDBJ databases">
        <title>Determination and structural analysis of whole genome sequence of Sarocladium strictum F4-1.</title>
        <authorList>
            <person name="Hu L."/>
            <person name="Jiang Y."/>
        </authorList>
    </citation>
    <scope>NUCLEOTIDE SEQUENCE</scope>
    <source>
        <strain evidence="4">F4-1</strain>
    </source>
</reference>
<evidence type="ECO:0000313" key="4">
    <source>
        <dbReference type="EMBL" id="KAK0382973.1"/>
    </source>
</evidence>
<gene>
    <name evidence="4" type="ORF">NLU13_8889</name>
</gene>
<dbReference type="SUPFAM" id="SSF55729">
    <property type="entry name" value="Acyl-CoA N-acyltransferases (Nat)"/>
    <property type="match status" value="1"/>
</dbReference>
<evidence type="ECO:0000259" key="3">
    <source>
        <dbReference type="SMART" id="SM01006"/>
    </source>
</evidence>
<dbReference type="InterPro" id="IPR016181">
    <property type="entry name" value="Acyl_CoA_acyltransferase"/>
</dbReference>
<dbReference type="Pfam" id="PF13523">
    <property type="entry name" value="Acetyltransf_8"/>
    <property type="match status" value="1"/>
</dbReference>
<dbReference type="PANTHER" id="PTHR31438">
    <property type="entry name" value="LYSINE N-ACYLTRANSFERASE C17G9.06C-RELATED"/>
    <property type="match status" value="1"/>
</dbReference>
<dbReference type="Gene3D" id="3.40.630.30">
    <property type="match status" value="1"/>
</dbReference>
<feature type="region of interest" description="Disordered" evidence="2">
    <location>
        <begin position="226"/>
        <end position="278"/>
    </location>
</feature>
<dbReference type="InterPro" id="IPR019432">
    <property type="entry name" value="Acyltransferase_MbtK/IucB-like"/>
</dbReference>
<dbReference type="PANTHER" id="PTHR31438:SF1">
    <property type="entry name" value="LYSINE N-ACYLTRANSFERASE C17G9.06C-RELATED"/>
    <property type="match status" value="1"/>
</dbReference>
<dbReference type="AlphaFoldDB" id="A0AA39G950"/>
<protein>
    <recommendedName>
        <fullName evidence="3">Acyltransferase MbtK/IucB-like conserved domain-containing protein</fullName>
    </recommendedName>
</protein>
<dbReference type="GO" id="GO:0019290">
    <property type="term" value="P:siderophore biosynthetic process"/>
    <property type="evidence" value="ECO:0007669"/>
    <property type="project" value="InterPro"/>
</dbReference>
<keyword evidence="5" id="KW-1185">Reference proteome</keyword>
<dbReference type="GO" id="GO:0016410">
    <property type="term" value="F:N-acyltransferase activity"/>
    <property type="evidence" value="ECO:0007669"/>
    <property type="project" value="TreeGrafter"/>
</dbReference>
<dbReference type="SMART" id="SM01006">
    <property type="entry name" value="AlcB"/>
    <property type="match status" value="1"/>
</dbReference>